<dbReference type="InterPro" id="IPR011990">
    <property type="entry name" value="TPR-like_helical_dom_sf"/>
</dbReference>
<keyword evidence="3" id="KW-0677">Repeat</keyword>
<feature type="coiled-coil region" evidence="6">
    <location>
        <begin position="839"/>
        <end position="926"/>
    </location>
</feature>
<feature type="coiled-coil region" evidence="6">
    <location>
        <begin position="1024"/>
        <end position="1051"/>
    </location>
</feature>
<feature type="domain" description="IF140/IFT172/WDR19 TPR" evidence="10">
    <location>
        <begin position="15"/>
        <end position="486"/>
    </location>
</feature>
<dbReference type="InterPro" id="IPR029329">
    <property type="entry name" value="DUF4472"/>
</dbReference>
<dbReference type="GO" id="GO:0005930">
    <property type="term" value="C:axoneme"/>
    <property type="evidence" value="ECO:0007669"/>
    <property type="project" value="TreeGrafter"/>
</dbReference>
<dbReference type="InterPro" id="IPR056168">
    <property type="entry name" value="TPR_IF140/IFT172/WDR19"/>
</dbReference>
<dbReference type="Pfam" id="PF14739">
    <property type="entry name" value="DUF4472"/>
    <property type="match status" value="1"/>
</dbReference>
<evidence type="ECO:0000256" key="6">
    <source>
        <dbReference type="SAM" id="Coils"/>
    </source>
</evidence>
<comment type="subcellular location">
    <subcellularLocation>
        <location evidence="1">Cell projection</location>
        <location evidence="1">Cilium</location>
    </subcellularLocation>
</comment>
<evidence type="ECO:0000259" key="8">
    <source>
        <dbReference type="Pfam" id="PF14739"/>
    </source>
</evidence>
<dbReference type="Pfam" id="PF24760">
    <property type="entry name" value="TPR_IF140_C"/>
    <property type="match status" value="1"/>
</dbReference>
<feature type="domain" description="DUF4472" evidence="8">
    <location>
        <begin position="673"/>
        <end position="779"/>
    </location>
</feature>
<evidence type="ECO:0000256" key="7">
    <source>
        <dbReference type="SAM" id="MobiDB-lite"/>
    </source>
</evidence>
<evidence type="ECO:0000256" key="3">
    <source>
        <dbReference type="ARBA" id="ARBA00022737"/>
    </source>
</evidence>
<keyword evidence="6" id="KW-0175">Coiled coil</keyword>
<protein>
    <submittedName>
        <fullName evidence="11">Uncharacterized protein</fullName>
    </submittedName>
</protein>
<dbReference type="PANTHER" id="PTHR15722:SF7">
    <property type="entry name" value="INTRAFLAGELLAR TRANSPORT PROTEIN 140 HOMOLOG"/>
    <property type="match status" value="1"/>
</dbReference>
<dbReference type="Pfam" id="PF24762">
    <property type="entry name" value="TPR_IF140-IFT172"/>
    <property type="match status" value="1"/>
</dbReference>
<organism evidence="11 12">
    <name type="scientific">Hemibagrus wyckioides</name>
    <dbReference type="NCBI Taxonomy" id="337641"/>
    <lineage>
        <taxon>Eukaryota</taxon>
        <taxon>Metazoa</taxon>
        <taxon>Chordata</taxon>
        <taxon>Craniata</taxon>
        <taxon>Vertebrata</taxon>
        <taxon>Euteleostomi</taxon>
        <taxon>Actinopterygii</taxon>
        <taxon>Neopterygii</taxon>
        <taxon>Teleostei</taxon>
        <taxon>Ostariophysi</taxon>
        <taxon>Siluriformes</taxon>
        <taxon>Bagridae</taxon>
        <taxon>Hemibagrus</taxon>
    </lineage>
</organism>
<dbReference type="InterPro" id="IPR056156">
    <property type="entry name" value="TPR_IF140_C"/>
</dbReference>
<name>A0A9D3PB84_9TELE</name>
<dbReference type="Proteomes" id="UP000824219">
    <property type="component" value="Linkage Group LG01"/>
</dbReference>
<keyword evidence="4" id="KW-0969">Cilium</keyword>
<evidence type="ECO:0000259" key="10">
    <source>
        <dbReference type="Pfam" id="PF24762"/>
    </source>
</evidence>
<feature type="region of interest" description="Disordered" evidence="7">
    <location>
        <begin position="1137"/>
        <end position="1159"/>
    </location>
</feature>
<feature type="domain" description="IF140 C-terminal TPR" evidence="9">
    <location>
        <begin position="494"/>
        <end position="617"/>
    </location>
</feature>
<dbReference type="OrthoDB" id="10258787at2759"/>
<evidence type="ECO:0000313" key="12">
    <source>
        <dbReference type="Proteomes" id="UP000824219"/>
    </source>
</evidence>
<dbReference type="PANTHER" id="PTHR15722">
    <property type="entry name" value="IFT140/172-RELATED"/>
    <property type="match status" value="1"/>
</dbReference>
<dbReference type="GO" id="GO:0035721">
    <property type="term" value="P:intraciliary retrograde transport"/>
    <property type="evidence" value="ECO:0007669"/>
    <property type="project" value="TreeGrafter"/>
</dbReference>
<keyword evidence="2" id="KW-0853">WD repeat</keyword>
<sequence>MHARFKVAPHDTMLEAVWENMARMCVKTRRLDVARVCLGNMGNARAARALREAEKEPEMEARVAMLAIHLGMLDEAEALYRSCGRFDLLNKFYQAGGDWQKAIETAESHDRIHLRSTYYSYAQHLENTGDKSLGVTYYERSDTHRFEVPRMLVEDIVSLELYINKMKDKCLYKWWGHYLESQSEMESALRYYDYAQDYLSQVRVHCYLGNIQKASEIANETGNRAASYHVARQYESQDQISQSVHFYTRAQAYNNAIRLCKENHMDEQLMNLALLSNPEDMMDTAAYYEERGEHMDRAVMLYHKAGRVSKALELAFSTEQFGALQLIAEELNENSDPAVLTRCSDFFIKHTHYHKAVQLLVAAKKYHEALQLCLDQNLTITEDLAESMTVSQSSAHLSEEERKELLEQIADCCMRQGNYHLATKKYTQAGKKIKAMRALLKSGDTEKIVFFTGVSRQKEIYVMAGNYLQSLDWRKDPEIMKNIISFYTKGRALELLAGFYQACAQLEIDDYQDYEKAYGALTEAYKCLSKAKSRHGDETDERLTQLTHHLTLIKRFIQARRLYEQDPAAALSACECLLEESDLDPAVRVGDIFGFIIEHHCQHASYQKAWVKLEELRRLRPSVNVSVYVSARSLDALQNAMGERLCGKLGSTQSKAAQHAASNRDLSSRLVQSEQNKLKISKDLVEAQIEANKLREKYEAEIFELQNKVLCQEGVVLNLEAELSRLKREVESASSRLLMAEDNERDMAEEYTNLKSNFLAVSECLEREITHSQELSDELITLAHTHDTLLREKERQHTHTLELERVKALLNRVSQSRVRPEELNQGCNVIGDRQRHRAQYELREELERMRKSYEEHQQRLEEKIAAMGKEQQENKKAIRNTQQEIVQHSASLLVSQHHLKEVEAENSKLQNQLKELNQEYRARLTHYIHDITECMRRDGDASVQLKEYVDSMLKEVRVSYRSREEQLTSTLRNYRKRLHNLSNTHQLLLTAYRMQREQILAHTGQGLEAGLPEAHFNPAEAELKGETERELQRLREDKSHLETQLRIAQEQVSLLSQSSQNVALTEEAWADIRKQLREIAVTAQETHERERAQLITRATVAEEQVRELQEYVDNHLGRYKIEVTRLRRMLQLEAGRSQSAEALKPRPLHQSHNKTSYEL</sequence>
<evidence type="ECO:0000256" key="4">
    <source>
        <dbReference type="ARBA" id="ARBA00023069"/>
    </source>
</evidence>
<keyword evidence="5" id="KW-0966">Cell projection</keyword>
<keyword evidence="12" id="KW-1185">Reference proteome</keyword>
<evidence type="ECO:0000313" key="11">
    <source>
        <dbReference type="EMBL" id="KAG7336435.1"/>
    </source>
</evidence>
<dbReference type="GO" id="GO:0036064">
    <property type="term" value="C:ciliary basal body"/>
    <property type="evidence" value="ECO:0007669"/>
    <property type="project" value="TreeGrafter"/>
</dbReference>
<evidence type="ECO:0000256" key="2">
    <source>
        <dbReference type="ARBA" id="ARBA00022574"/>
    </source>
</evidence>
<dbReference type="GO" id="GO:0030991">
    <property type="term" value="C:intraciliary transport particle A"/>
    <property type="evidence" value="ECO:0007669"/>
    <property type="project" value="TreeGrafter"/>
</dbReference>
<comment type="caution">
    <text evidence="11">The sequence shown here is derived from an EMBL/GenBank/DDBJ whole genome shotgun (WGS) entry which is preliminary data.</text>
</comment>
<proteinExistence type="predicted"/>
<dbReference type="AlphaFoldDB" id="A0A9D3PB84"/>
<feature type="coiled-coil region" evidence="6">
    <location>
        <begin position="677"/>
        <end position="743"/>
    </location>
</feature>
<evidence type="ECO:0000256" key="5">
    <source>
        <dbReference type="ARBA" id="ARBA00023273"/>
    </source>
</evidence>
<dbReference type="FunFam" id="1.25.40.470:FF:000010">
    <property type="entry name" value="Intraflagellar transport 140 homolog (Chlamydomonas)"/>
    <property type="match status" value="1"/>
</dbReference>
<dbReference type="EMBL" id="JAHKSW010000001">
    <property type="protein sequence ID" value="KAG7336435.1"/>
    <property type="molecule type" value="Genomic_DNA"/>
</dbReference>
<accession>A0A9D3PB84</accession>
<dbReference type="SUPFAM" id="SSF48452">
    <property type="entry name" value="TPR-like"/>
    <property type="match status" value="1"/>
</dbReference>
<dbReference type="Gene3D" id="1.25.40.470">
    <property type="match status" value="2"/>
</dbReference>
<evidence type="ECO:0000256" key="1">
    <source>
        <dbReference type="ARBA" id="ARBA00004138"/>
    </source>
</evidence>
<evidence type="ECO:0000259" key="9">
    <source>
        <dbReference type="Pfam" id="PF24760"/>
    </source>
</evidence>
<reference evidence="11 12" key="1">
    <citation type="submission" date="2021-06" db="EMBL/GenBank/DDBJ databases">
        <title>Chromosome-level genome assembly of the red-tail catfish (Hemibagrus wyckioides).</title>
        <authorList>
            <person name="Shao F."/>
        </authorList>
    </citation>
    <scope>NUCLEOTIDE SEQUENCE [LARGE SCALE GENOMIC DNA]</scope>
    <source>
        <strain evidence="11">EC202008001</strain>
        <tissue evidence="11">Blood</tissue>
    </source>
</reference>
<gene>
    <name evidence="11" type="ORF">KOW79_001128</name>
</gene>